<keyword evidence="2" id="KW-1185">Reference proteome</keyword>
<name>A0A9X2FJB0_9LACO</name>
<evidence type="ECO:0000313" key="2">
    <source>
        <dbReference type="Proteomes" id="UP001139006"/>
    </source>
</evidence>
<reference evidence="1 2" key="1">
    <citation type="journal article" date="2023" name="Int. J. Syst. Evol. Microbiol.">
        <title>Ligilactobacillus ubinensis sp. nov., a novel species isolated from the wild ferment of a durian fruit (Durio zibethinus).</title>
        <authorList>
            <person name="Heng Y.C."/>
            <person name="Menon N."/>
            <person name="Chen B."/>
            <person name="Loo B.Z.L."/>
            <person name="Wong G.W.J."/>
            <person name="Lim A.C.H."/>
            <person name="Silvaraju S."/>
            <person name="Kittelmann S."/>
        </authorList>
    </citation>
    <scope>NUCLEOTIDE SEQUENCE [LARGE SCALE GENOMIC DNA]</scope>
    <source>
        <strain evidence="1 2">WILCCON 0076</strain>
    </source>
</reference>
<proteinExistence type="predicted"/>
<gene>
    <name evidence="1" type="ORF">LB941_00900</name>
</gene>
<evidence type="ECO:0000313" key="1">
    <source>
        <dbReference type="EMBL" id="MCP0885891.1"/>
    </source>
</evidence>
<dbReference type="EMBL" id="JAIULA010000001">
    <property type="protein sequence ID" value="MCP0885891.1"/>
    <property type="molecule type" value="Genomic_DNA"/>
</dbReference>
<protein>
    <recommendedName>
        <fullName evidence="3">DNA-binding protein</fullName>
    </recommendedName>
</protein>
<dbReference type="Proteomes" id="UP001139006">
    <property type="component" value="Unassembled WGS sequence"/>
</dbReference>
<evidence type="ECO:0008006" key="3">
    <source>
        <dbReference type="Google" id="ProtNLM"/>
    </source>
</evidence>
<dbReference type="RefSeq" id="WP_253358664.1">
    <property type="nucleotide sequence ID" value="NZ_JAIULA010000001.1"/>
</dbReference>
<dbReference type="AlphaFoldDB" id="A0A9X2FJB0"/>
<accession>A0A9X2FJB0</accession>
<comment type="caution">
    <text evidence="1">The sequence shown here is derived from an EMBL/GenBank/DDBJ whole genome shotgun (WGS) entry which is preliminary data.</text>
</comment>
<organism evidence="1 2">
    <name type="scientific">Ligilactobacillus ubinensis</name>
    <dbReference type="NCBI Taxonomy" id="2876789"/>
    <lineage>
        <taxon>Bacteria</taxon>
        <taxon>Bacillati</taxon>
        <taxon>Bacillota</taxon>
        <taxon>Bacilli</taxon>
        <taxon>Lactobacillales</taxon>
        <taxon>Lactobacillaceae</taxon>
        <taxon>Ligilactobacillus</taxon>
    </lineage>
</organism>
<sequence length="88" mass="10141">MLEMLNDKAQSALIEELTEIMKQQSELVIEAKFNPYMTQKDAAKYCGVCTDTFNVFKRAGLKPIVIPGYSRPMYSKRSIDEFMESHQL</sequence>